<organism evidence="1 2">
    <name type="scientific">Colletotrichum gloeosporioides (strain Cg-14)</name>
    <name type="common">Anthracnose fungus</name>
    <name type="synonym">Glomerella cingulata</name>
    <dbReference type="NCBI Taxonomy" id="1237896"/>
    <lineage>
        <taxon>Eukaryota</taxon>
        <taxon>Fungi</taxon>
        <taxon>Dikarya</taxon>
        <taxon>Ascomycota</taxon>
        <taxon>Pezizomycotina</taxon>
        <taxon>Sordariomycetes</taxon>
        <taxon>Hypocreomycetidae</taxon>
        <taxon>Glomerellales</taxon>
        <taxon>Glomerellaceae</taxon>
        <taxon>Colletotrichum</taxon>
        <taxon>Colletotrichum gloeosporioides species complex</taxon>
    </lineage>
</organism>
<sequence length="10" mass="1122">MGLLQTLCLM</sequence>
<evidence type="ECO:0000313" key="2">
    <source>
        <dbReference type="Proteomes" id="UP000015530"/>
    </source>
</evidence>
<dbReference type="EMBL" id="AMYD01004392">
    <property type="protein sequence ID" value="EQB43217.1"/>
    <property type="molecule type" value="Genomic_DNA"/>
</dbReference>
<proteinExistence type="predicted"/>
<evidence type="ECO:0000313" key="1">
    <source>
        <dbReference type="EMBL" id="EQB43217.1"/>
    </source>
</evidence>
<protein>
    <submittedName>
        <fullName evidence="1">Uncharacterized protein</fullName>
    </submittedName>
</protein>
<accession>T0JIK7</accession>
<dbReference type="HOGENOM" id="CLU_3438373_0_0_1"/>
<comment type="caution">
    <text evidence="1">The sequence shown here is derived from an EMBL/GenBank/DDBJ whole genome shotgun (WGS) entry which is preliminary data.</text>
</comment>
<name>T0JIK7_COLGC</name>
<dbReference type="Proteomes" id="UP000015530">
    <property type="component" value="Unassembled WGS sequence"/>
</dbReference>
<reference evidence="2" key="1">
    <citation type="journal article" date="2013" name="Mol. Plant Microbe Interact.">
        <title>Global aspects of pacC regulation of pathogenicity genes in Colletotrichum gloeosporioides as revealed by transcriptome analysis.</title>
        <authorList>
            <person name="Alkan N."/>
            <person name="Meng X."/>
            <person name="Friedlander G."/>
            <person name="Reuveni E."/>
            <person name="Sukno S."/>
            <person name="Sherman A."/>
            <person name="Thon M."/>
            <person name="Fluhr R."/>
            <person name="Prusky D."/>
        </authorList>
    </citation>
    <scope>NUCLEOTIDE SEQUENCE [LARGE SCALE GENOMIC DNA]</scope>
    <source>
        <strain evidence="2">Cg-14</strain>
    </source>
</reference>
<gene>
    <name evidence="1" type="ORF">CGLO_18155</name>
</gene>